<keyword evidence="2" id="KW-1185">Reference proteome</keyword>
<dbReference type="SUPFAM" id="SSF46785">
    <property type="entry name" value="Winged helix' DNA-binding domain"/>
    <property type="match status" value="1"/>
</dbReference>
<name>A0ABW5XEM3_9MICO</name>
<accession>A0ABW5XEM3</accession>
<comment type="caution">
    <text evidence="1">The sequence shown here is derived from an EMBL/GenBank/DDBJ whole genome shotgun (WGS) entry which is preliminary data.</text>
</comment>
<gene>
    <name evidence="1" type="ORF">ACFSYH_07590</name>
</gene>
<evidence type="ECO:0000313" key="2">
    <source>
        <dbReference type="Proteomes" id="UP001597391"/>
    </source>
</evidence>
<protein>
    <recommendedName>
        <fullName evidence="3">MarR family transcriptional regulator</fullName>
    </recommendedName>
</protein>
<sequence>MNTQPGIAEITLSDNRELISAARRELATTTVNDTETTARFVTQLGALRDFAEGMSRGIEQFTYLKTSEHAVLSTVAKDISHPRHIGRRVGMDREVVHTILIALEERGFVYVSERIGDRIIDVTVTDNGHAALAQTEAVQFRSLDALLQQAPRQDVQRLLYLLDEATELATRLAQSAIVPQS</sequence>
<evidence type="ECO:0000313" key="1">
    <source>
        <dbReference type="EMBL" id="MFD2840435.1"/>
    </source>
</evidence>
<evidence type="ECO:0008006" key="3">
    <source>
        <dbReference type="Google" id="ProtNLM"/>
    </source>
</evidence>
<dbReference type="RefSeq" id="WP_377466275.1">
    <property type="nucleotide sequence ID" value="NZ_JBHUOP010000003.1"/>
</dbReference>
<proteinExistence type="predicted"/>
<organism evidence="1 2">
    <name type="scientific">Populibacterium corticicola</name>
    <dbReference type="NCBI Taxonomy" id="1812826"/>
    <lineage>
        <taxon>Bacteria</taxon>
        <taxon>Bacillati</taxon>
        <taxon>Actinomycetota</taxon>
        <taxon>Actinomycetes</taxon>
        <taxon>Micrococcales</taxon>
        <taxon>Jonesiaceae</taxon>
        <taxon>Populibacterium</taxon>
    </lineage>
</organism>
<dbReference type="EMBL" id="JBHUOP010000003">
    <property type="protein sequence ID" value="MFD2840435.1"/>
    <property type="molecule type" value="Genomic_DNA"/>
</dbReference>
<dbReference type="InterPro" id="IPR036388">
    <property type="entry name" value="WH-like_DNA-bd_sf"/>
</dbReference>
<dbReference type="InterPro" id="IPR036390">
    <property type="entry name" value="WH_DNA-bd_sf"/>
</dbReference>
<reference evidence="2" key="1">
    <citation type="journal article" date="2019" name="Int. J. Syst. Evol. Microbiol.">
        <title>The Global Catalogue of Microorganisms (GCM) 10K type strain sequencing project: providing services to taxonomists for standard genome sequencing and annotation.</title>
        <authorList>
            <consortium name="The Broad Institute Genomics Platform"/>
            <consortium name="The Broad Institute Genome Sequencing Center for Infectious Disease"/>
            <person name="Wu L."/>
            <person name="Ma J."/>
        </authorList>
    </citation>
    <scope>NUCLEOTIDE SEQUENCE [LARGE SCALE GENOMIC DNA]</scope>
    <source>
        <strain evidence="2">KCTC 33576</strain>
    </source>
</reference>
<dbReference type="Proteomes" id="UP001597391">
    <property type="component" value="Unassembled WGS sequence"/>
</dbReference>
<dbReference type="Gene3D" id="1.10.10.10">
    <property type="entry name" value="Winged helix-like DNA-binding domain superfamily/Winged helix DNA-binding domain"/>
    <property type="match status" value="1"/>
</dbReference>